<dbReference type="Pfam" id="PF01590">
    <property type="entry name" value="GAF"/>
    <property type="match status" value="2"/>
</dbReference>
<dbReference type="SUPFAM" id="SSF55874">
    <property type="entry name" value="ATPase domain of HSP90 chaperone/DNA topoisomerase II/histidine kinase"/>
    <property type="match status" value="1"/>
</dbReference>
<dbReference type="InterPro" id="IPR003018">
    <property type="entry name" value="GAF"/>
</dbReference>
<dbReference type="InterPro" id="IPR036890">
    <property type="entry name" value="HATPase_C_sf"/>
</dbReference>
<dbReference type="RefSeq" id="WP_226589972.1">
    <property type="nucleotide sequence ID" value="NZ_BLAY01000164.1"/>
</dbReference>
<proteinExistence type="predicted"/>
<evidence type="ECO:0000256" key="1">
    <source>
        <dbReference type="SAM" id="MobiDB-lite"/>
    </source>
</evidence>
<gene>
    <name evidence="3" type="ORF">MiSe_72530</name>
</gene>
<evidence type="ECO:0000313" key="3">
    <source>
        <dbReference type="EMBL" id="GET42436.1"/>
    </source>
</evidence>
<dbReference type="Gene3D" id="3.30.565.10">
    <property type="entry name" value="Histidine kinase-like ATPase, C-terminal domain"/>
    <property type="match status" value="1"/>
</dbReference>
<dbReference type="AlphaFoldDB" id="A0AAV3XLL4"/>
<sequence length="986" mass="111296">MGEQPRPNEDKQIVTLGRVLQTLREEDNIEVLIETTVNYLQTELNYSLIWIGFYDRLEHRIFGKGGITPTGASGFLKQRFFLNPGDLLEQVVIQQRPIGVPDLQEETRAGEWRKAAQTFNIRGTLIYPIRYRDRCFGLALLGQEGWGISPRADEKARLSMLLGGLAAALNQIETDWQHQQAKRPDEPLLALLNELRTLPTMWQRLEVVVSQTHEFVKPTRTNIYWFEPEKRYFWRRVGNRTTSSIGGKDSAAGITVQEAGGFYKAMVGDQVVSIGEAHSSLKADVTSRLLQRLGVRSLLAAPILLQDELLGFLAVEGNDPRIWQEQEKSFVRGAAQLVALIAPIERMEATIEQTKQDQILTAELARAIASEQDWHATLKTCADNLSHRLQQARFLVLLFESDSGKLEICYQNHPANRQPLGASLRHGKESHSSPPNQDSSGIAHYLPALNEVDWQFLSSTESVEIEDLTADLKLTSWREGLLEAGVRSLLISRTSSAGQLEGLLAFGYETPRTWTHAERELIRVVTQQIGLIVHQWQLQRQVSSQQKIFQSLQWGLSTLASAQPLLPSQVTPDTELEIRTYEQTVLQPIAQMLACPLVALVAWSPGEQVGRIVTGVIANQQFAVNLNAVVPIDTDQLIQAALVEDSLVIKRVDQLSPDTRQWLIGSGIGEILVMALRTAPEYEPTGVVVVADKPGRRWSEMALPAFGLLVTQLAWFRRYLMLANHLQSQRQELERLNWYKHRCMEDFHRCLEAGVKVLSQLDSKEAEILQTRVRQICQQLGNSLSAMVRLLSTEEWKMRSIKDLGERSKETIYLPTLLKRALERIDPLLKERRLWSQLHEISSEHNQKIPISFRGELFKIELILYEVLSAAADRAPQGEKIDIWYRILGKGKSGNMAIGDLSEPILNPLLELSITDNGVIDPQLIAEFRQRPWDELAPSTLNQPPGLQLRICQSLVQQIGGKLKLYQVEDGRILTRLLLPLIIANG</sequence>
<organism evidence="3 4">
    <name type="scientific">Microseira wollei NIES-4236</name>
    <dbReference type="NCBI Taxonomy" id="2530354"/>
    <lineage>
        <taxon>Bacteria</taxon>
        <taxon>Bacillati</taxon>
        <taxon>Cyanobacteriota</taxon>
        <taxon>Cyanophyceae</taxon>
        <taxon>Oscillatoriophycideae</taxon>
        <taxon>Aerosakkonematales</taxon>
        <taxon>Aerosakkonemataceae</taxon>
        <taxon>Microseira</taxon>
    </lineage>
</organism>
<reference evidence="3" key="1">
    <citation type="submission" date="2019-10" db="EMBL/GenBank/DDBJ databases">
        <title>Draft genome sequece of Microseira wollei NIES-4236.</title>
        <authorList>
            <person name="Yamaguchi H."/>
            <person name="Suzuki S."/>
            <person name="Kawachi M."/>
        </authorList>
    </citation>
    <scope>NUCLEOTIDE SEQUENCE</scope>
    <source>
        <strain evidence="3">NIES-4236</strain>
    </source>
</reference>
<feature type="domain" description="GAF" evidence="2">
    <location>
        <begin position="197"/>
        <end position="352"/>
    </location>
</feature>
<dbReference type="Gene3D" id="3.30.450.40">
    <property type="match status" value="3"/>
</dbReference>
<protein>
    <submittedName>
        <fullName evidence="3">GAF sensor protein</fullName>
    </submittedName>
</protein>
<comment type="caution">
    <text evidence="3">The sequence shown here is derived from an EMBL/GenBank/DDBJ whole genome shotgun (WGS) entry which is preliminary data.</text>
</comment>
<feature type="domain" description="GAF" evidence="2">
    <location>
        <begin position="373"/>
        <end position="543"/>
    </location>
</feature>
<dbReference type="Proteomes" id="UP001050975">
    <property type="component" value="Unassembled WGS sequence"/>
</dbReference>
<keyword evidence="4" id="KW-1185">Reference proteome</keyword>
<dbReference type="InterPro" id="IPR029016">
    <property type="entry name" value="GAF-like_dom_sf"/>
</dbReference>
<name>A0AAV3XLL4_9CYAN</name>
<feature type="region of interest" description="Disordered" evidence="1">
    <location>
        <begin position="419"/>
        <end position="441"/>
    </location>
</feature>
<feature type="domain" description="GAF" evidence="2">
    <location>
        <begin position="577"/>
        <end position="730"/>
    </location>
</feature>
<dbReference type="SMART" id="SM00065">
    <property type="entry name" value="GAF"/>
    <property type="match status" value="4"/>
</dbReference>
<feature type="domain" description="GAF" evidence="2">
    <location>
        <begin position="28"/>
        <end position="179"/>
    </location>
</feature>
<evidence type="ECO:0000259" key="2">
    <source>
        <dbReference type="SMART" id="SM00065"/>
    </source>
</evidence>
<accession>A0AAV3XLL4</accession>
<dbReference type="SUPFAM" id="SSF55781">
    <property type="entry name" value="GAF domain-like"/>
    <property type="match status" value="4"/>
</dbReference>
<evidence type="ECO:0000313" key="4">
    <source>
        <dbReference type="Proteomes" id="UP001050975"/>
    </source>
</evidence>
<dbReference type="EMBL" id="BLAY01000164">
    <property type="protein sequence ID" value="GET42436.1"/>
    <property type="molecule type" value="Genomic_DNA"/>
</dbReference>